<dbReference type="EMBL" id="JARBDR010000246">
    <property type="protein sequence ID" value="KAJ8317567.1"/>
    <property type="molecule type" value="Genomic_DNA"/>
</dbReference>
<dbReference type="Pfam" id="PF00134">
    <property type="entry name" value="Cyclin_N"/>
    <property type="match status" value="1"/>
</dbReference>
<dbReference type="PIRSF" id="PIRSF001771">
    <property type="entry name" value="Cyclin_A_B_D_E"/>
    <property type="match status" value="1"/>
</dbReference>
<dbReference type="Gene3D" id="1.10.472.10">
    <property type="entry name" value="Cyclin-like"/>
    <property type="match status" value="2"/>
</dbReference>
<evidence type="ECO:0000259" key="6">
    <source>
        <dbReference type="SMART" id="SM01332"/>
    </source>
</evidence>
<feature type="domain" description="Cyclin-like" evidence="5">
    <location>
        <begin position="165"/>
        <end position="244"/>
    </location>
</feature>
<evidence type="ECO:0000259" key="5">
    <source>
        <dbReference type="SMART" id="SM00385"/>
    </source>
</evidence>
<evidence type="ECO:0000313" key="7">
    <source>
        <dbReference type="EMBL" id="KAJ8317567.1"/>
    </source>
</evidence>
<comment type="caution">
    <text evidence="7">The sequence shown here is derived from an EMBL/GenBank/DDBJ whole genome shotgun (WGS) entry which is preliminary data.</text>
</comment>
<dbReference type="InterPro" id="IPR013763">
    <property type="entry name" value="Cyclin-like_dom"/>
</dbReference>
<protein>
    <submittedName>
        <fullName evidence="7">Uncharacterized protein</fullName>
    </submittedName>
</protein>
<dbReference type="InterPro" id="IPR006671">
    <property type="entry name" value="Cyclin_N"/>
</dbReference>
<dbReference type="InterPro" id="IPR004367">
    <property type="entry name" value="Cyclin_C-dom"/>
</dbReference>
<evidence type="ECO:0000256" key="1">
    <source>
        <dbReference type="ARBA" id="ARBA00022618"/>
    </source>
</evidence>
<dbReference type="CDD" id="cd20528">
    <property type="entry name" value="CYCLIN_CCNJ-like_rpt1"/>
    <property type="match status" value="1"/>
</dbReference>
<dbReference type="CDD" id="cd20529">
    <property type="entry name" value="CYCLIN_CCNJ-like_rpt2"/>
    <property type="match status" value="1"/>
</dbReference>
<dbReference type="InterPro" id="IPR036915">
    <property type="entry name" value="Cyclin-like_sf"/>
</dbReference>
<name>A0ABQ9FLQ6_TEGGR</name>
<keyword evidence="3" id="KW-0131">Cell cycle</keyword>
<sequence>MEGDWWKDKIAEDIYETFRIKEQLIPRYHAHSPQIWSRRIIVDWIAVIVENFSLQPTSQHLAIYLLDYFLDKLEVDEKHLYLLAIACLFISVKFEEHCDRRPCLSSVNTFLPQNTVDWYSKDELLSMELTVLNYFDWILSVPTVAHFLPYFLNVAVDETDMYNGYTIRCKATMISYVEKYAKYYSEISLQDHLFRNYNPSMIAAACIAAARIYLQLTPTWPKQLELMTDYYLEELLPCVHMMTRIQRQDEKNRSLSASQSPVHYNSVTTVTYPVYTGYDITMPSLCV</sequence>
<dbReference type="SUPFAM" id="SSF47954">
    <property type="entry name" value="Cyclin-like"/>
    <property type="match status" value="2"/>
</dbReference>
<proteinExistence type="inferred from homology"/>
<keyword evidence="8" id="KW-1185">Reference proteome</keyword>
<dbReference type="PANTHER" id="PTHR10177">
    <property type="entry name" value="CYCLINS"/>
    <property type="match status" value="1"/>
</dbReference>
<dbReference type="Pfam" id="PF02984">
    <property type="entry name" value="Cyclin_C"/>
    <property type="match status" value="1"/>
</dbReference>
<accession>A0ABQ9FLQ6</accession>
<dbReference type="InterPro" id="IPR039361">
    <property type="entry name" value="Cyclin"/>
</dbReference>
<dbReference type="SMART" id="SM00385">
    <property type="entry name" value="CYCLIN"/>
    <property type="match status" value="2"/>
</dbReference>
<organism evidence="7 8">
    <name type="scientific">Tegillarca granosa</name>
    <name type="common">Malaysian cockle</name>
    <name type="synonym">Anadara granosa</name>
    <dbReference type="NCBI Taxonomy" id="220873"/>
    <lineage>
        <taxon>Eukaryota</taxon>
        <taxon>Metazoa</taxon>
        <taxon>Spiralia</taxon>
        <taxon>Lophotrochozoa</taxon>
        <taxon>Mollusca</taxon>
        <taxon>Bivalvia</taxon>
        <taxon>Autobranchia</taxon>
        <taxon>Pteriomorphia</taxon>
        <taxon>Arcoida</taxon>
        <taxon>Arcoidea</taxon>
        <taxon>Arcidae</taxon>
        <taxon>Tegillarca</taxon>
    </lineage>
</organism>
<evidence type="ECO:0000256" key="4">
    <source>
        <dbReference type="RuleBase" id="RU000383"/>
    </source>
</evidence>
<keyword evidence="1" id="KW-0132">Cell division</keyword>
<dbReference type="SMART" id="SM01332">
    <property type="entry name" value="Cyclin_C"/>
    <property type="match status" value="1"/>
</dbReference>
<dbReference type="Proteomes" id="UP001217089">
    <property type="component" value="Unassembled WGS sequence"/>
</dbReference>
<evidence type="ECO:0000313" key="8">
    <source>
        <dbReference type="Proteomes" id="UP001217089"/>
    </source>
</evidence>
<dbReference type="InterPro" id="IPR046965">
    <property type="entry name" value="Cyclin_A/B-like"/>
</dbReference>
<evidence type="ECO:0000256" key="2">
    <source>
        <dbReference type="ARBA" id="ARBA00023127"/>
    </source>
</evidence>
<evidence type="ECO:0000256" key="3">
    <source>
        <dbReference type="ARBA" id="ARBA00023306"/>
    </source>
</evidence>
<feature type="domain" description="Cyclin C-terminal" evidence="6">
    <location>
        <begin position="142"/>
        <end position="273"/>
    </location>
</feature>
<keyword evidence="2 4" id="KW-0195">Cyclin</keyword>
<reference evidence="7 8" key="1">
    <citation type="submission" date="2022-12" db="EMBL/GenBank/DDBJ databases">
        <title>Chromosome-level genome of Tegillarca granosa.</title>
        <authorList>
            <person name="Kim J."/>
        </authorList>
    </citation>
    <scope>NUCLEOTIDE SEQUENCE [LARGE SCALE GENOMIC DNA]</scope>
    <source>
        <strain evidence="7">Teg-2019</strain>
        <tissue evidence="7">Adductor muscle</tissue>
    </source>
</reference>
<feature type="domain" description="Cyclin-like" evidence="5">
    <location>
        <begin position="43"/>
        <end position="133"/>
    </location>
</feature>
<gene>
    <name evidence="7" type="ORF">KUTeg_005471</name>
</gene>
<comment type="similarity">
    <text evidence="4">Belongs to the cyclin family.</text>
</comment>